<feature type="transmembrane region" description="Helical" evidence="1">
    <location>
        <begin position="206"/>
        <end position="227"/>
    </location>
</feature>
<gene>
    <name evidence="2" type="ORF">O0V09_18525</name>
</gene>
<feature type="transmembrane region" description="Helical" evidence="1">
    <location>
        <begin position="41"/>
        <end position="63"/>
    </location>
</feature>
<evidence type="ECO:0000256" key="1">
    <source>
        <dbReference type="SAM" id="Phobius"/>
    </source>
</evidence>
<comment type="caution">
    <text evidence="2">The sequence shown here is derived from an EMBL/GenBank/DDBJ whole genome shotgun (WGS) entry which is preliminary data.</text>
</comment>
<proteinExistence type="predicted"/>
<evidence type="ECO:0000313" key="2">
    <source>
        <dbReference type="EMBL" id="MCZ0867197.1"/>
    </source>
</evidence>
<accession>A0A9J6RSX8</accession>
<dbReference type="RefSeq" id="WP_268905433.1">
    <property type="nucleotide sequence ID" value="NZ_JAPTGG010000027.1"/>
</dbReference>
<name>A0A9J6RSX8_9GAMM</name>
<keyword evidence="3" id="KW-1185">Reference proteome</keyword>
<organism evidence="2 3">
    <name type="scientific">Dasania phycosphaerae</name>
    <dbReference type="NCBI Taxonomy" id="2950436"/>
    <lineage>
        <taxon>Bacteria</taxon>
        <taxon>Pseudomonadati</taxon>
        <taxon>Pseudomonadota</taxon>
        <taxon>Gammaproteobacteria</taxon>
        <taxon>Cellvibrionales</taxon>
        <taxon>Spongiibacteraceae</taxon>
        <taxon>Dasania</taxon>
    </lineage>
</organism>
<reference evidence="2 3" key="1">
    <citation type="submission" date="2022-12" db="EMBL/GenBank/DDBJ databases">
        <title>Dasania phycosphaerae sp. nov., isolated from particulate material of the south coast of Korea.</title>
        <authorList>
            <person name="Jiang Y."/>
        </authorList>
    </citation>
    <scope>NUCLEOTIDE SEQUENCE [LARGE SCALE GENOMIC DNA]</scope>
    <source>
        <strain evidence="2 3">GY-19</strain>
    </source>
</reference>
<dbReference type="AlphaFoldDB" id="A0A9J6RSX8"/>
<dbReference type="EMBL" id="JAPTGG010000027">
    <property type="protein sequence ID" value="MCZ0867197.1"/>
    <property type="molecule type" value="Genomic_DNA"/>
</dbReference>
<feature type="transmembrane region" description="Helical" evidence="1">
    <location>
        <begin position="173"/>
        <end position="194"/>
    </location>
</feature>
<protein>
    <submittedName>
        <fullName evidence="2">Cellulose-binding protein</fullName>
    </submittedName>
</protein>
<evidence type="ECO:0000313" key="3">
    <source>
        <dbReference type="Proteomes" id="UP001069090"/>
    </source>
</evidence>
<sequence>MLKELGKYFDHYTINARFMPAFFSVLPFVLTMLAWCPSSKSILGGSLTVLISFGVMTFISTFISNLGNRCQKKLFSILGGAPTTAILRHRDQLLDKYTKQRYHKWLDGKIDGLNLPKVEDETQDQTDADLKYQSAINFLREFTRDKTKYPAVYRDNVAYGFARNLLSIRVMGLLVALMCVVINLYFVWPVLALAKGEADGIILSNYLLGLGAGLTSVVFVLAFLLVINNNFVKERGFRYAKTLLESCEEP</sequence>
<keyword evidence="1" id="KW-1133">Transmembrane helix</keyword>
<feature type="transmembrane region" description="Helical" evidence="1">
    <location>
        <begin position="12"/>
        <end position="35"/>
    </location>
</feature>
<dbReference type="Proteomes" id="UP001069090">
    <property type="component" value="Unassembled WGS sequence"/>
</dbReference>
<keyword evidence="1" id="KW-0472">Membrane</keyword>
<keyword evidence="1" id="KW-0812">Transmembrane</keyword>